<dbReference type="EMBL" id="PKMF04000587">
    <property type="protein sequence ID" value="KAK7825011.1"/>
    <property type="molecule type" value="Genomic_DNA"/>
</dbReference>
<feature type="domain" description="Gnk2-homologous" evidence="12">
    <location>
        <begin position="1"/>
        <end position="73"/>
    </location>
</feature>
<keyword evidence="3" id="KW-0732">Signal</keyword>
<evidence type="ECO:0000256" key="2">
    <source>
        <dbReference type="ARBA" id="ARBA00022679"/>
    </source>
</evidence>
<dbReference type="Gene3D" id="3.30.200.20">
    <property type="entry name" value="Phosphorylase Kinase, domain 1"/>
    <property type="match status" value="2"/>
</dbReference>
<keyword evidence="7 9" id="KW-0067">ATP-binding</keyword>
<evidence type="ECO:0000256" key="5">
    <source>
        <dbReference type="ARBA" id="ARBA00022741"/>
    </source>
</evidence>
<dbReference type="PROSITE" id="PS00107">
    <property type="entry name" value="PROTEIN_KINASE_ATP"/>
    <property type="match status" value="1"/>
</dbReference>
<dbReference type="InterPro" id="IPR038408">
    <property type="entry name" value="GNK2_sf"/>
</dbReference>
<evidence type="ECO:0000256" key="4">
    <source>
        <dbReference type="ARBA" id="ARBA00022737"/>
    </source>
</evidence>
<feature type="binding site" evidence="9">
    <location>
        <position position="503"/>
    </location>
    <ligand>
        <name>ATP</name>
        <dbReference type="ChEBI" id="CHEBI:30616"/>
    </ligand>
</feature>
<evidence type="ECO:0000256" key="7">
    <source>
        <dbReference type="ARBA" id="ARBA00022840"/>
    </source>
</evidence>
<dbReference type="InterPro" id="IPR002902">
    <property type="entry name" value="GNK2"/>
</dbReference>
<evidence type="ECO:0000256" key="1">
    <source>
        <dbReference type="ARBA" id="ARBA00022527"/>
    </source>
</evidence>
<comment type="caution">
    <text evidence="13">The sequence shown here is derived from an EMBL/GenBank/DDBJ whole genome shotgun (WGS) entry which is preliminary data.</text>
</comment>
<organism evidence="13 14">
    <name type="scientific">Quercus suber</name>
    <name type="common">Cork oak</name>
    <dbReference type="NCBI Taxonomy" id="58331"/>
    <lineage>
        <taxon>Eukaryota</taxon>
        <taxon>Viridiplantae</taxon>
        <taxon>Streptophyta</taxon>
        <taxon>Embryophyta</taxon>
        <taxon>Tracheophyta</taxon>
        <taxon>Spermatophyta</taxon>
        <taxon>Magnoliopsida</taxon>
        <taxon>eudicotyledons</taxon>
        <taxon>Gunneridae</taxon>
        <taxon>Pentapetalae</taxon>
        <taxon>rosids</taxon>
        <taxon>fabids</taxon>
        <taxon>Fagales</taxon>
        <taxon>Fagaceae</taxon>
        <taxon>Quercus</taxon>
    </lineage>
</organism>
<dbReference type="PANTHER" id="PTHR47973">
    <property type="entry name" value="CYSTEINE-RICH RECEPTOR-LIKE PROTEIN KINASE 3"/>
    <property type="match status" value="1"/>
</dbReference>
<evidence type="ECO:0000259" key="12">
    <source>
        <dbReference type="PROSITE" id="PS51473"/>
    </source>
</evidence>
<name>A0AAW0JFY4_QUESU</name>
<dbReference type="FunFam" id="3.30.200.20:FF:000217">
    <property type="entry name" value="probable LRR receptor-like serine/threonine-protein kinase At1g53430"/>
    <property type="match status" value="2"/>
</dbReference>
<keyword evidence="10" id="KW-0812">Transmembrane</keyword>
<dbReference type="GO" id="GO:0004674">
    <property type="term" value="F:protein serine/threonine kinase activity"/>
    <property type="evidence" value="ECO:0007669"/>
    <property type="project" value="UniProtKB-KW"/>
</dbReference>
<dbReference type="CDD" id="cd23509">
    <property type="entry name" value="Gnk2-like"/>
    <property type="match status" value="2"/>
</dbReference>
<dbReference type="PROSITE" id="PS51473">
    <property type="entry name" value="GNK2"/>
    <property type="match status" value="2"/>
</dbReference>
<dbReference type="Pfam" id="PF01657">
    <property type="entry name" value="Stress-antifung"/>
    <property type="match status" value="2"/>
</dbReference>
<evidence type="ECO:0000256" key="3">
    <source>
        <dbReference type="ARBA" id="ARBA00022729"/>
    </source>
</evidence>
<dbReference type="InterPro" id="IPR000719">
    <property type="entry name" value="Prot_kinase_dom"/>
</dbReference>
<accession>A0AAW0JFY4</accession>
<dbReference type="InterPro" id="IPR052059">
    <property type="entry name" value="CR_Ser/Thr_kinase"/>
</dbReference>
<dbReference type="SUPFAM" id="SSF56112">
    <property type="entry name" value="Protein kinase-like (PK-like)"/>
    <property type="match status" value="2"/>
</dbReference>
<keyword evidence="10" id="KW-0472">Membrane</keyword>
<dbReference type="GO" id="GO:0005524">
    <property type="term" value="F:ATP binding"/>
    <property type="evidence" value="ECO:0007669"/>
    <property type="project" value="UniProtKB-UniRule"/>
</dbReference>
<feature type="transmembrane region" description="Helical" evidence="10">
    <location>
        <begin position="409"/>
        <end position="435"/>
    </location>
</feature>
<dbReference type="Proteomes" id="UP000237347">
    <property type="component" value="Unassembled WGS sequence"/>
</dbReference>
<protein>
    <submittedName>
        <fullName evidence="13">Cysteine-rich receptor-like protein kinase 2</fullName>
    </submittedName>
</protein>
<proteinExistence type="predicted"/>
<keyword evidence="1" id="KW-0723">Serine/threonine-protein kinase</keyword>
<dbReference type="Gene3D" id="3.30.430.20">
    <property type="entry name" value="Gnk2 domain, C-X8-C-X2-C motif"/>
    <property type="match status" value="2"/>
</dbReference>
<evidence type="ECO:0000313" key="13">
    <source>
        <dbReference type="EMBL" id="KAK7825011.1"/>
    </source>
</evidence>
<dbReference type="Pfam" id="PF07714">
    <property type="entry name" value="PK_Tyr_Ser-Thr"/>
    <property type="match status" value="2"/>
</dbReference>
<sequence>MGEDIKRNKFSFEEVGEGPNRLHVFAQCMADLSGNECEECFNHVKTLFASCFPSIGGRVYADGCFIRVENYSFYEETVGPDALKRCSNSFDRSQIFKDTAKYLVYKIAKQAPDSRGFAVKHQKLPAGSSVYAMANCWKTMDHNMCSSCLENAAMVSLSCLPSTDSRVMNAGCFIRYSDYDFTNGPDSDAAVGKETLLSDSNRSLQILQFQFSTLEKATDSFDQAHKLGHGGNGEVFKGTLADGREIAIKRLYIRGKANTNEVYNEMDIISRAQHKNLVRFLGCCFTNTDSFLVYEFLANRSLDSILFGNNFKLNLISLDESIMMEDVGEITRVVQVGLLCTQESPSLRPSMTTVIQMLKEKDFHLPVPSKPPFADECARLSSSFDSSCHHRQTSCLSDLCTFHNTIFSYVSYALGAIASCALVIIIGFCAGRTVYRRKNHKRRVKGKETLLSDSNRSLQILQFQFSTLEKATDSFDQAHKLGHGGNGEVFKGTLADGREIAIKRLYIRGKANTNEVYNEMDIISRAQHKNLVRFLGCCFTNTDSFLVYEFLANRSLDSILFGNNFKLNLISLDESIMMEDVGEITRVVQVGLLCTQESPSLRPSMTTVIQMLKEKDFHLPVPSKPPFADECARLSSSFDSSCHHRQTSCLSDLCTFHSFKKCDPE</sequence>
<keyword evidence="6" id="KW-0418">Kinase</keyword>
<dbReference type="FunFam" id="3.30.430.20:FF:000015">
    <property type="entry name" value="Cysteine-rich receptor-like protein kinase 3"/>
    <property type="match status" value="1"/>
</dbReference>
<dbReference type="PROSITE" id="PS50011">
    <property type="entry name" value="PROTEIN_KINASE_DOM"/>
    <property type="match status" value="1"/>
</dbReference>
<keyword evidence="8" id="KW-0675">Receptor</keyword>
<evidence type="ECO:0000256" key="8">
    <source>
        <dbReference type="ARBA" id="ARBA00023170"/>
    </source>
</evidence>
<dbReference type="InterPro" id="IPR001245">
    <property type="entry name" value="Ser-Thr/Tyr_kinase_cat_dom"/>
</dbReference>
<gene>
    <name evidence="13" type="primary">CRK2_4</name>
    <name evidence="13" type="ORF">CFP56_033861</name>
</gene>
<dbReference type="InterPro" id="IPR017441">
    <property type="entry name" value="Protein_kinase_ATP_BS"/>
</dbReference>
<keyword evidence="4" id="KW-0677">Repeat</keyword>
<keyword evidence="5 9" id="KW-0547">Nucleotide-binding</keyword>
<feature type="domain" description="Protein kinase" evidence="11">
    <location>
        <begin position="475"/>
        <end position="665"/>
    </location>
</feature>
<feature type="domain" description="Gnk2-homologous" evidence="12">
    <location>
        <begin position="78"/>
        <end position="181"/>
    </location>
</feature>
<keyword evidence="14" id="KW-1185">Reference proteome</keyword>
<evidence type="ECO:0000256" key="10">
    <source>
        <dbReference type="SAM" id="Phobius"/>
    </source>
</evidence>
<evidence type="ECO:0000313" key="14">
    <source>
        <dbReference type="Proteomes" id="UP000237347"/>
    </source>
</evidence>
<keyword evidence="10" id="KW-1133">Transmembrane helix</keyword>
<evidence type="ECO:0000256" key="6">
    <source>
        <dbReference type="ARBA" id="ARBA00022777"/>
    </source>
</evidence>
<keyword evidence="2" id="KW-0808">Transferase</keyword>
<dbReference type="InterPro" id="IPR011009">
    <property type="entry name" value="Kinase-like_dom_sf"/>
</dbReference>
<dbReference type="AlphaFoldDB" id="A0AAW0JFY4"/>
<reference evidence="13 14" key="1">
    <citation type="journal article" date="2018" name="Sci. Data">
        <title>The draft genome sequence of cork oak.</title>
        <authorList>
            <person name="Ramos A.M."/>
            <person name="Usie A."/>
            <person name="Barbosa P."/>
            <person name="Barros P.M."/>
            <person name="Capote T."/>
            <person name="Chaves I."/>
            <person name="Simoes F."/>
            <person name="Abreu I."/>
            <person name="Carrasquinho I."/>
            <person name="Faro C."/>
            <person name="Guimaraes J.B."/>
            <person name="Mendonca D."/>
            <person name="Nobrega F."/>
            <person name="Rodrigues L."/>
            <person name="Saibo N.J.M."/>
            <person name="Varela M.C."/>
            <person name="Egas C."/>
            <person name="Matos J."/>
            <person name="Miguel C.M."/>
            <person name="Oliveira M.M."/>
            <person name="Ricardo C.P."/>
            <person name="Goncalves S."/>
        </authorList>
    </citation>
    <scope>NUCLEOTIDE SEQUENCE [LARGE SCALE GENOMIC DNA]</scope>
    <source>
        <strain evidence="14">cv. HL8</strain>
    </source>
</reference>
<evidence type="ECO:0000259" key="11">
    <source>
        <dbReference type="PROSITE" id="PS50011"/>
    </source>
</evidence>
<evidence type="ECO:0000256" key="9">
    <source>
        <dbReference type="PROSITE-ProRule" id="PRU10141"/>
    </source>
</evidence>